<name>A0A917SPS0_9RHOB</name>
<dbReference type="EMBL" id="BMLF01000001">
    <property type="protein sequence ID" value="GGL90472.1"/>
    <property type="molecule type" value="Genomic_DNA"/>
</dbReference>
<dbReference type="RefSeq" id="WP_028285963.1">
    <property type="nucleotide sequence ID" value="NZ_BMLF01000001.1"/>
</dbReference>
<comment type="caution">
    <text evidence="1">The sequence shown here is derived from an EMBL/GenBank/DDBJ whole genome shotgun (WGS) entry which is preliminary data.</text>
</comment>
<proteinExistence type="predicted"/>
<dbReference type="AlphaFoldDB" id="A0A917SPS0"/>
<accession>A0A917SPS0</accession>
<reference evidence="1" key="2">
    <citation type="submission" date="2020-09" db="EMBL/GenBank/DDBJ databases">
        <authorList>
            <person name="Sun Q."/>
            <person name="Zhou Y."/>
        </authorList>
    </citation>
    <scope>NUCLEOTIDE SEQUENCE</scope>
    <source>
        <strain evidence="1">CGMCC 1.6293</strain>
    </source>
</reference>
<organism evidence="1 2">
    <name type="scientific">Pseudooceanicola nanhaiensis</name>
    <dbReference type="NCBI Taxonomy" id="375761"/>
    <lineage>
        <taxon>Bacteria</taxon>
        <taxon>Pseudomonadati</taxon>
        <taxon>Pseudomonadota</taxon>
        <taxon>Alphaproteobacteria</taxon>
        <taxon>Rhodobacterales</taxon>
        <taxon>Paracoccaceae</taxon>
        <taxon>Pseudooceanicola</taxon>
    </lineage>
</organism>
<gene>
    <name evidence="1" type="ORF">GCM10011534_10800</name>
</gene>
<sequence>MSRPALSADCSACAALCCLALALDRGESFAIDKPAGTPCPNLAGHACAIHADLAKKGFPGCTRYSCHGAGQRVVQEVFAGRSWQDDPALTGPMIAAFGDMRAVQSRLELLVAAEALPLAKGDAARRDALERALWPEALDTARLDGFATSPLSREIDTFVASLRRYVPAP</sequence>
<evidence type="ECO:0008006" key="3">
    <source>
        <dbReference type="Google" id="ProtNLM"/>
    </source>
</evidence>
<dbReference type="Proteomes" id="UP000649829">
    <property type="component" value="Unassembled WGS sequence"/>
</dbReference>
<evidence type="ECO:0000313" key="2">
    <source>
        <dbReference type="Proteomes" id="UP000649829"/>
    </source>
</evidence>
<evidence type="ECO:0000313" key="1">
    <source>
        <dbReference type="EMBL" id="GGL90472.1"/>
    </source>
</evidence>
<keyword evidence="2" id="KW-1185">Reference proteome</keyword>
<protein>
    <recommendedName>
        <fullName evidence="3">Pentapeptide repeat-containing protein</fullName>
    </recommendedName>
</protein>
<reference evidence="1" key="1">
    <citation type="journal article" date="2014" name="Int. J. Syst. Evol. Microbiol.">
        <title>Complete genome sequence of Corynebacterium casei LMG S-19264T (=DSM 44701T), isolated from a smear-ripened cheese.</title>
        <authorList>
            <consortium name="US DOE Joint Genome Institute (JGI-PGF)"/>
            <person name="Walter F."/>
            <person name="Albersmeier A."/>
            <person name="Kalinowski J."/>
            <person name="Ruckert C."/>
        </authorList>
    </citation>
    <scope>NUCLEOTIDE SEQUENCE</scope>
    <source>
        <strain evidence="1">CGMCC 1.6293</strain>
    </source>
</reference>